<dbReference type="OrthoDB" id="7834507at2"/>
<organism evidence="1 2">
    <name type="scientific">Thalassovita mediterranea</name>
    <dbReference type="NCBI Taxonomy" id="340021"/>
    <lineage>
        <taxon>Bacteria</taxon>
        <taxon>Pseudomonadati</taxon>
        <taxon>Pseudomonadota</taxon>
        <taxon>Alphaproteobacteria</taxon>
        <taxon>Rhodobacterales</taxon>
        <taxon>Roseobacteraceae</taxon>
        <taxon>Thalassovita</taxon>
    </lineage>
</organism>
<reference evidence="1 2" key="1">
    <citation type="submission" date="2015-09" db="EMBL/GenBank/DDBJ databases">
        <authorList>
            <consortium name="Swine Surveillance"/>
        </authorList>
    </citation>
    <scope>NUCLEOTIDE SEQUENCE [LARGE SCALE GENOMIC DNA]</scope>
    <source>
        <strain evidence="1 2">CECT 8383</strain>
    </source>
</reference>
<proteinExistence type="predicted"/>
<sequence length="596" mass="66818">MSEQRKTTYPGGFPAILAQMEGRRDPFTYHEGEALAPLETDFAALKQQYMLAEAPEMGDSRSGYARKYRALAEEFAGRSALLHLHGLLIAHLRRRAQPSHTAALFQRLWVEEADYLMDYLDARWLVSAATTFGDHGANEVQRSVGHALSVLFGMMKLYETERLFAAVTPDQPHPWRKRSSPTLAMEMDAFAVGGAGGLDVNMLGRLWQQGSEDPVIAPLVQRLLTLLVDDDKTVFRRLHIMRARKAKQRQEAGKEAKPQRAVPADRRKVIAPVPEGRSGQNDTRRWGIVSLIKAAPRDVLAFAAYHLDLGAHHLHIYLDDPNPEAAEILQRHPKVTVVTCDDSYWNAQKKPRMKTHRMRQVWVATQAYNSTDCDWLGHVDVDEFLLPEGGKPIEEMLAEVPEDHLGLMLQSADQLEAPGPDGGEAFKLTHLAAGHKREVLGRIYSTLGSHLPGGFIGHISGKLFLRTGLDGLRFGIHACHWQAAQVENITNMTGSYIGHAHAASWPQFRKMLEFRLTRGSYQRAEDNDRLQLGDVIDLVLEEGGEDGLRDFYNEVNGGGPEQRAALARYNMLIDYPLHLPERMVRIFGNEAKVYLG</sequence>
<evidence type="ECO:0008006" key="3">
    <source>
        <dbReference type="Google" id="ProtNLM"/>
    </source>
</evidence>
<dbReference type="Proteomes" id="UP000051681">
    <property type="component" value="Unassembled WGS sequence"/>
</dbReference>
<dbReference type="AlphaFoldDB" id="A0A0P1H5K9"/>
<protein>
    <recommendedName>
        <fullName evidence="3">Glycosyl transferase family 2</fullName>
    </recommendedName>
</protein>
<dbReference type="Pfam" id="PF13704">
    <property type="entry name" value="Glyco_tranf_2_4"/>
    <property type="match status" value="1"/>
</dbReference>
<evidence type="ECO:0000313" key="2">
    <source>
        <dbReference type="Proteomes" id="UP000051681"/>
    </source>
</evidence>
<gene>
    <name evidence="1" type="ORF">TM5383_02828</name>
</gene>
<dbReference type="EMBL" id="CYSF01000017">
    <property type="protein sequence ID" value="CUH85594.1"/>
    <property type="molecule type" value="Genomic_DNA"/>
</dbReference>
<evidence type="ECO:0000313" key="1">
    <source>
        <dbReference type="EMBL" id="CUH85594.1"/>
    </source>
</evidence>
<dbReference type="RefSeq" id="WP_058319665.1">
    <property type="nucleotide sequence ID" value="NZ_CYSF01000017.1"/>
</dbReference>
<accession>A0A0P1H5K9</accession>
<dbReference type="STRING" id="340021.TM5383_02828"/>
<name>A0A0P1H5K9_9RHOB</name>
<keyword evidence="2" id="KW-1185">Reference proteome</keyword>